<evidence type="ECO:0000313" key="1">
    <source>
        <dbReference type="EMBL" id="KAF2626982.1"/>
    </source>
</evidence>
<dbReference type="Proteomes" id="UP000799754">
    <property type="component" value="Unassembled WGS sequence"/>
</dbReference>
<dbReference type="EMBL" id="MU006718">
    <property type="protein sequence ID" value="KAF2626982.1"/>
    <property type="molecule type" value="Genomic_DNA"/>
</dbReference>
<name>A0ACB6S0E5_9PLEO</name>
<proteinExistence type="predicted"/>
<gene>
    <name evidence="1" type="ORF">BU25DRAFT_421901</name>
</gene>
<sequence length="355" mass="39150">MTKFLLERGADPNALSGYNEFPIHLTLFHADKTKHREGVLDALLADARTILTIRDYQNEHPLHCVEYGKSGSVRMVKRLVSEGASPFKRNLKQQNALHLASRAGDHDAVIVLLSLEVEPASMDNEGLNALHHATRSGNHETISVLLETAVATKPSLVASKDTWSRISLHHLLSTTSRVRNETLQLLLDKGVDGSELDAFGKSPLASYFKGHWLGLNFDICQFLLSVKGSSSYVDKNGQNLGHLYASTLDRRVQTLELMREYSVDLAKKDAQSRTILHCAAISGSINEESLHYLLYVVGVEMNAEDESGKAALQHAVEMASKDHDSRIHDPGRWNRTTRLLSESGVSQAASRAIVG</sequence>
<accession>A0ACB6S0E5</accession>
<evidence type="ECO:0000313" key="2">
    <source>
        <dbReference type="Proteomes" id="UP000799754"/>
    </source>
</evidence>
<reference evidence="1" key="1">
    <citation type="journal article" date="2020" name="Stud. Mycol.">
        <title>101 Dothideomycetes genomes: a test case for predicting lifestyles and emergence of pathogens.</title>
        <authorList>
            <person name="Haridas S."/>
            <person name="Albert R."/>
            <person name="Binder M."/>
            <person name="Bloem J."/>
            <person name="Labutti K."/>
            <person name="Salamov A."/>
            <person name="Andreopoulos B."/>
            <person name="Baker S."/>
            <person name="Barry K."/>
            <person name="Bills G."/>
            <person name="Bluhm B."/>
            <person name="Cannon C."/>
            <person name="Castanera R."/>
            <person name="Culley D."/>
            <person name="Daum C."/>
            <person name="Ezra D."/>
            <person name="Gonzalez J."/>
            <person name="Henrissat B."/>
            <person name="Kuo A."/>
            <person name="Liang C."/>
            <person name="Lipzen A."/>
            <person name="Lutzoni F."/>
            <person name="Magnuson J."/>
            <person name="Mondo S."/>
            <person name="Nolan M."/>
            <person name="Ohm R."/>
            <person name="Pangilinan J."/>
            <person name="Park H.-J."/>
            <person name="Ramirez L."/>
            <person name="Alfaro M."/>
            <person name="Sun H."/>
            <person name="Tritt A."/>
            <person name="Yoshinaga Y."/>
            <person name="Zwiers L.-H."/>
            <person name="Turgeon B."/>
            <person name="Goodwin S."/>
            <person name="Spatafora J."/>
            <person name="Crous P."/>
            <person name="Grigoriev I."/>
        </authorList>
    </citation>
    <scope>NUCLEOTIDE SEQUENCE</scope>
    <source>
        <strain evidence="1">CBS 525.71</strain>
    </source>
</reference>
<protein>
    <submittedName>
        <fullName evidence="1">Ankyrin</fullName>
    </submittedName>
</protein>
<keyword evidence="2" id="KW-1185">Reference proteome</keyword>
<comment type="caution">
    <text evidence="1">The sequence shown here is derived from an EMBL/GenBank/DDBJ whole genome shotgun (WGS) entry which is preliminary data.</text>
</comment>
<organism evidence="1 2">
    <name type="scientific">Macroventuria anomochaeta</name>
    <dbReference type="NCBI Taxonomy" id="301207"/>
    <lineage>
        <taxon>Eukaryota</taxon>
        <taxon>Fungi</taxon>
        <taxon>Dikarya</taxon>
        <taxon>Ascomycota</taxon>
        <taxon>Pezizomycotina</taxon>
        <taxon>Dothideomycetes</taxon>
        <taxon>Pleosporomycetidae</taxon>
        <taxon>Pleosporales</taxon>
        <taxon>Pleosporineae</taxon>
        <taxon>Didymellaceae</taxon>
        <taxon>Macroventuria</taxon>
    </lineage>
</organism>